<dbReference type="InterPro" id="IPR036388">
    <property type="entry name" value="WH-like_DNA-bd_sf"/>
</dbReference>
<protein>
    <submittedName>
        <fullName evidence="4">Glyoxylase, beta-lactamase superfamily II</fullName>
    </submittedName>
    <submittedName>
        <fullName evidence="3">MBL fold metallo-hydrolase</fullName>
    </submittedName>
</protein>
<name>A0A1H5YMX3_9EURY</name>
<evidence type="ECO:0000259" key="2">
    <source>
        <dbReference type="SMART" id="SM00849"/>
    </source>
</evidence>
<proteinExistence type="predicted"/>
<gene>
    <name evidence="3" type="ORF">DV707_12385</name>
    <name evidence="4" type="ORF">SAMN04488133_1655</name>
</gene>
<dbReference type="RefSeq" id="WP_103991402.1">
    <property type="nucleotide sequence ID" value="NZ_CP031311.1"/>
</dbReference>
<dbReference type="Proteomes" id="UP000236740">
    <property type="component" value="Unassembled WGS sequence"/>
</dbReference>
<evidence type="ECO:0000313" key="6">
    <source>
        <dbReference type="Proteomes" id="UP000296733"/>
    </source>
</evidence>
<dbReference type="KEGG" id="hlm:DV707_12385"/>
<reference evidence="4 5" key="1">
    <citation type="submission" date="2016-10" db="EMBL/GenBank/DDBJ databases">
        <authorList>
            <person name="de Groot N.N."/>
        </authorList>
    </citation>
    <scope>NUCLEOTIDE SEQUENCE [LARGE SCALE GENOMIC DNA]</scope>
    <source>
        <strain evidence="4 5">CGMCC 1.10331</strain>
    </source>
</reference>
<dbReference type="GO" id="GO:0016787">
    <property type="term" value="F:hydrolase activity"/>
    <property type="evidence" value="ECO:0007669"/>
    <property type="project" value="UniProtKB-KW"/>
</dbReference>
<dbReference type="Gene3D" id="3.60.15.10">
    <property type="entry name" value="Ribonuclease Z/Hydroxyacylglutathione hydrolase-like"/>
    <property type="match status" value="1"/>
</dbReference>
<dbReference type="Proteomes" id="UP000296733">
    <property type="component" value="Chromosome"/>
</dbReference>
<dbReference type="InterPro" id="IPR036866">
    <property type="entry name" value="RibonucZ/Hydroxyglut_hydro"/>
</dbReference>
<dbReference type="SUPFAM" id="SSF56281">
    <property type="entry name" value="Metallo-hydrolase/oxidoreductase"/>
    <property type="match status" value="1"/>
</dbReference>
<dbReference type="InterPro" id="IPR001279">
    <property type="entry name" value="Metallo-B-lactamas"/>
</dbReference>
<dbReference type="CDD" id="cd07725">
    <property type="entry name" value="TTHA1429-like_MBL-fold"/>
    <property type="match status" value="1"/>
</dbReference>
<evidence type="ECO:0000256" key="1">
    <source>
        <dbReference type="SAM" id="MobiDB-lite"/>
    </source>
</evidence>
<dbReference type="EMBL" id="FNVN01000002">
    <property type="protein sequence ID" value="SEG25334.1"/>
    <property type="molecule type" value="Genomic_DNA"/>
</dbReference>
<dbReference type="GeneID" id="39858904"/>
<accession>A0A1H5YMX3</accession>
<reference evidence="3 6" key="2">
    <citation type="journal article" date="2019" name="Nat. Commun.">
        <title>A new type of DNA phosphorothioation-based antiviral system in archaea.</title>
        <authorList>
            <person name="Xiong L."/>
            <person name="Liu S."/>
            <person name="Chen S."/>
            <person name="Xiao Y."/>
            <person name="Zhu B."/>
            <person name="Gao Y."/>
            <person name="Zhang Y."/>
            <person name="Chen B."/>
            <person name="Luo J."/>
            <person name="Deng Z."/>
            <person name="Chen X."/>
            <person name="Wang L."/>
            <person name="Chen S."/>
        </authorList>
    </citation>
    <scope>NUCLEOTIDE SEQUENCE [LARGE SCALE GENOMIC DNA]</scope>
    <source>
        <strain evidence="3 6">CGMCC 1.10331</strain>
    </source>
</reference>
<sequence>MDVTRIPLGNTVFEGRNNAYLVDGAVTTLVDVGISMSDVREDLLDGLAAADVSPGDVDQILLTHWHPDHSGLAGELQERSGATVYAHGADVPLIAGDEDATADLRALRERRFDEWGVPDGKRAELEAVQSEFDSVAGNPAEVESLVDGDRIPAGDGELTVCHLPGHAAGHVAFTFETSSARGGAPSERPGDSDASERPGGDGPTAEPRFEAFVGDVILPEYTPNVGGADLRLDRPLEQYVESLDRLIGLDLDYAWPGHRDPIEEPSERARVIRAHHVERTRRVVDALREHGAADAWTVSAHLFGELEDIHILHGPGEAFAHLDHLEHAGVVDRDGSVYRLIDRDPDVSALFPNTKY</sequence>
<feature type="domain" description="Metallo-beta-lactamase" evidence="2">
    <location>
        <begin position="16"/>
        <end position="258"/>
    </location>
</feature>
<keyword evidence="5" id="KW-1185">Reference proteome</keyword>
<feature type="compositionally biased region" description="Basic and acidic residues" evidence="1">
    <location>
        <begin position="188"/>
        <end position="199"/>
    </location>
</feature>
<dbReference type="InterPro" id="IPR050662">
    <property type="entry name" value="Sec-metab_biosynth-thioest"/>
</dbReference>
<dbReference type="OrthoDB" id="205181at2157"/>
<evidence type="ECO:0000313" key="5">
    <source>
        <dbReference type="Proteomes" id="UP000236740"/>
    </source>
</evidence>
<dbReference type="Pfam" id="PF00753">
    <property type="entry name" value="Lactamase_B"/>
    <property type="match status" value="1"/>
</dbReference>
<evidence type="ECO:0000313" key="3">
    <source>
        <dbReference type="EMBL" id="QCC48396.1"/>
    </source>
</evidence>
<keyword evidence="3" id="KW-0378">Hydrolase</keyword>
<dbReference type="PANTHER" id="PTHR23131:SF4">
    <property type="entry name" value="METALLO-BETA-LACTAMASE SUPERFAMILY POTEIN"/>
    <property type="match status" value="1"/>
</dbReference>
<feature type="region of interest" description="Disordered" evidence="1">
    <location>
        <begin position="178"/>
        <end position="207"/>
    </location>
</feature>
<dbReference type="AlphaFoldDB" id="A0A1H5YMX3"/>
<evidence type="ECO:0000313" key="4">
    <source>
        <dbReference type="EMBL" id="SEG25334.1"/>
    </source>
</evidence>
<dbReference type="SMART" id="SM00849">
    <property type="entry name" value="Lactamase_B"/>
    <property type="match status" value="1"/>
</dbReference>
<organism evidence="4 5">
    <name type="scientific">Halobellus limi</name>
    <dbReference type="NCBI Taxonomy" id="699433"/>
    <lineage>
        <taxon>Archaea</taxon>
        <taxon>Methanobacteriati</taxon>
        <taxon>Methanobacteriota</taxon>
        <taxon>Stenosarchaea group</taxon>
        <taxon>Halobacteria</taxon>
        <taxon>Halobacteriales</taxon>
        <taxon>Haloferacaceae</taxon>
        <taxon>Halobellus</taxon>
    </lineage>
</organism>
<dbReference type="PANTHER" id="PTHR23131">
    <property type="entry name" value="ENDORIBONUCLEASE LACTB2"/>
    <property type="match status" value="1"/>
</dbReference>
<dbReference type="Gene3D" id="1.10.10.10">
    <property type="entry name" value="Winged helix-like DNA-binding domain superfamily/Winged helix DNA-binding domain"/>
    <property type="match status" value="1"/>
</dbReference>
<dbReference type="EMBL" id="CP031311">
    <property type="protein sequence ID" value="QCC48396.1"/>
    <property type="molecule type" value="Genomic_DNA"/>
</dbReference>